<sequence>MERRKVLATIGTVTFSGCLSSSNDDSNGSEEGDPVLNATFEGTTTDHEGPKITSTKYEINGPCRATIFVDFAEEPLEGSYIGVKFYRNGEEVDSTAQKIGKFAEKGANIAVSYCEYERYDSFKLAVIHTDSGNTTNSSNTTVDVSTE</sequence>
<dbReference type="Proteomes" id="UP000292704">
    <property type="component" value="Unassembled WGS sequence"/>
</dbReference>
<evidence type="ECO:0008006" key="4">
    <source>
        <dbReference type="Google" id="ProtNLM"/>
    </source>
</evidence>
<dbReference type="AlphaFoldDB" id="A0A482XV71"/>
<comment type="caution">
    <text evidence="2">The sequence shown here is derived from an EMBL/GenBank/DDBJ whole genome shotgun (WGS) entry which is preliminary data.</text>
</comment>
<dbReference type="RefSeq" id="WP_130170698.1">
    <property type="nucleotide sequence ID" value="NZ_SHMR01000005.1"/>
</dbReference>
<evidence type="ECO:0000313" key="3">
    <source>
        <dbReference type="Proteomes" id="UP000292704"/>
    </source>
</evidence>
<evidence type="ECO:0000256" key="1">
    <source>
        <dbReference type="SAM" id="MobiDB-lite"/>
    </source>
</evidence>
<name>A0A482XV71_9EURY</name>
<accession>A0A482XV71</accession>
<dbReference type="OrthoDB" id="382217at2157"/>
<dbReference type="PROSITE" id="PS51257">
    <property type="entry name" value="PROKAR_LIPOPROTEIN"/>
    <property type="match status" value="1"/>
</dbReference>
<gene>
    <name evidence="2" type="ORF">ELS17_10820</name>
</gene>
<protein>
    <recommendedName>
        <fullName evidence="4">Lipoprotein</fullName>
    </recommendedName>
</protein>
<feature type="region of interest" description="Disordered" evidence="1">
    <location>
        <begin position="21"/>
        <end position="54"/>
    </location>
</feature>
<evidence type="ECO:0000313" key="2">
    <source>
        <dbReference type="EMBL" id="RZH67361.1"/>
    </source>
</evidence>
<reference evidence="2 3" key="1">
    <citation type="submission" date="2019-02" db="EMBL/GenBank/DDBJ databases">
        <title>Genome analysis provides insights into bioremediation potentialities and Haloocin production by Natrinema altunense strain 4.1R isolated from Chott Douz in Tunisian desert.</title>
        <authorList>
            <person name="Najjari A."/>
            <person name="Youssef N."/>
            <person name="Ben Dhia O."/>
            <person name="Ferjani R."/>
            <person name="El Hidri D."/>
            <person name="Ouzari H.I."/>
            <person name="Cherif A."/>
        </authorList>
    </citation>
    <scope>NUCLEOTIDE SEQUENCE [LARGE SCALE GENOMIC DNA]</scope>
    <source>
        <strain evidence="2 3">4.1R</strain>
    </source>
</reference>
<proteinExistence type="predicted"/>
<dbReference type="EMBL" id="SHMR01000005">
    <property type="protein sequence ID" value="RZH67361.1"/>
    <property type="molecule type" value="Genomic_DNA"/>
</dbReference>
<organism evidence="2 3">
    <name type="scientific">Natrinema altunense</name>
    <dbReference type="NCBI Taxonomy" id="222984"/>
    <lineage>
        <taxon>Archaea</taxon>
        <taxon>Methanobacteriati</taxon>
        <taxon>Methanobacteriota</taxon>
        <taxon>Stenosarchaea group</taxon>
        <taxon>Halobacteria</taxon>
        <taxon>Halobacteriales</taxon>
        <taxon>Natrialbaceae</taxon>
        <taxon>Natrinema</taxon>
    </lineage>
</organism>